<proteinExistence type="predicted"/>
<organism evidence="1 2">
    <name type="scientific">Aphanomyces euteiches</name>
    <dbReference type="NCBI Taxonomy" id="100861"/>
    <lineage>
        <taxon>Eukaryota</taxon>
        <taxon>Sar</taxon>
        <taxon>Stramenopiles</taxon>
        <taxon>Oomycota</taxon>
        <taxon>Saprolegniomycetes</taxon>
        <taxon>Saprolegniales</taxon>
        <taxon>Verrucalvaceae</taxon>
        <taxon>Aphanomyces</taxon>
    </lineage>
</organism>
<keyword evidence="2" id="KW-1185">Reference proteome</keyword>
<protein>
    <submittedName>
        <fullName evidence="1">Uncharacterized protein</fullName>
    </submittedName>
</protein>
<dbReference type="EMBL" id="VJMJ01000012">
    <property type="protein sequence ID" value="KAF0743951.1"/>
    <property type="molecule type" value="Genomic_DNA"/>
</dbReference>
<dbReference type="Proteomes" id="UP000481153">
    <property type="component" value="Unassembled WGS sequence"/>
</dbReference>
<gene>
    <name evidence="1" type="ORF">Ae201684_001591</name>
</gene>
<reference evidence="1 2" key="1">
    <citation type="submission" date="2019-07" db="EMBL/GenBank/DDBJ databases">
        <title>Genomics analysis of Aphanomyces spp. identifies a new class of oomycete effector associated with host adaptation.</title>
        <authorList>
            <person name="Gaulin E."/>
        </authorList>
    </citation>
    <scope>NUCLEOTIDE SEQUENCE [LARGE SCALE GENOMIC DNA]</scope>
    <source>
        <strain evidence="1 2">ATCC 201684</strain>
    </source>
</reference>
<comment type="caution">
    <text evidence="1">The sequence shown here is derived from an EMBL/GenBank/DDBJ whole genome shotgun (WGS) entry which is preliminary data.</text>
</comment>
<name>A0A6G0XU38_9STRA</name>
<sequence>MRSSHSDTPLPKLSSTLEQQLFCIRACSSQFQTLNMFRCIYEIPSLTTPMSDQPKSCEIDIPRCDPERDLGQRILEYLRLLGPKASQLESHPTVVPRLARWS</sequence>
<accession>A0A6G0XU38</accession>
<evidence type="ECO:0000313" key="2">
    <source>
        <dbReference type="Proteomes" id="UP000481153"/>
    </source>
</evidence>
<evidence type="ECO:0000313" key="1">
    <source>
        <dbReference type="EMBL" id="KAF0743951.1"/>
    </source>
</evidence>
<dbReference type="AlphaFoldDB" id="A0A6G0XU38"/>